<dbReference type="NCBIfam" id="NF045467">
    <property type="entry name" value="Opp4A"/>
    <property type="match status" value="1"/>
</dbReference>
<dbReference type="Gene3D" id="3.90.76.10">
    <property type="entry name" value="Dipeptide-binding Protein, Domain 1"/>
    <property type="match status" value="1"/>
</dbReference>
<feature type="domain" description="Solute-binding protein family 5" evidence="6">
    <location>
        <begin position="103"/>
        <end position="492"/>
    </location>
</feature>
<dbReference type="GO" id="GO:0043190">
    <property type="term" value="C:ATP-binding cassette (ABC) transporter complex"/>
    <property type="evidence" value="ECO:0007669"/>
    <property type="project" value="InterPro"/>
</dbReference>
<feature type="compositionally biased region" description="Basic and acidic residues" evidence="4">
    <location>
        <begin position="27"/>
        <end position="51"/>
    </location>
</feature>
<sequence>MRKSVLWSLVVLLTMSLFLAACGGQTEGKKEETNNEGNSDKQAEESSEPKEGGVVTFGTDQAAEGIYDPAYSKSIVDSYIQEFMIDKIFKVTDELEYVPNFANWEISDDKLTYTFTFEKGIKWHNGEELTVDDWVFALETMADPEYTGERFNYVEGVKGAKAKKEGKADSIEGIEVVDPYTVKITFEEVKINNLENLWPTPMPKKHYEGIAIKDLQESKQVREEPVGLGPFKVKKVVEGEYTELERFDEYWQGKPLLDGVVVKTIDPSLATGAFENGEIDIMDIRPQDVEDLSKLENVRIEETKGVGYSYIGLRFGHRDNETRKNIDDVDKFKSKELRQALVHAIDRQAMIDAFLAGKATVSNTVIPSVFWTAADESELNQYEYDPEKAKELLDKAGYKDVDGDGFVEDPDGEPFKISFGHYAGPAAFEGRSQAIMQAWNDIGVKTELATGSLIEFNLYNEMKRNDDEVLDAFFGSWSMGTDPDPSGLWGNDAEWNFNRWVDDENQKLLDEALSEKAFDQEYRKQVYIDWQKHFNEEVPTVPLWENLDLYGINERLQGVHINAEGFQTDTHKWYTTE</sequence>
<dbReference type="PANTHER" id="PTHR30290">
    <property type="entry name" value="PERIPLASMIC BINDING COMPONENT OF ABC TRANSPORTER"/>
    <property type="match status" value="1"/>
</dbReference>
<dbReference type="Gene3D" id="3.10.105.10">
    <property type="entry name" value="Dipeptide-binding Protein, Domain 3"/>
    <property type="match status" value="1"/>
</dbReference>
<protein>
    <submittedName>
        <fullName evidence="7">Peptide ABC transporter substrate-binding protein</fullName>
    </submittedName>
</protein>
<dbReference type="Pfam" id="PF00496">
    <property type="entry name" value="SBP_bac_5"/>
    <property type="match status" value="1"/>
</dbReference>
<comment type="caution">
    <text evidence="7">The sequence shown here is derived from an EMBL/GenBank/DDBJ whole genome shotgun (WGS) entry which is preliminary data.</text>
</comment>
<keyword evidence="3 5" id="KW-0732">Signal</keyword>
<gene>
    <name evidence="7" type="ORF">ABB05_17610</name>
</gene>
<dbReference type="InterPro" id="IPR050034">
    <property type="entry name" value="Opp4A"/>
</dbReference>
<dbReference type="GO" id="GO:0042597">
    <property type="term" value="C:periplasmic space"/>
    <property type="evidence" value="ECO:0007669"/>
    <property type="project" value="UniProtKB-ARBA"/>
</dbReference>
<evidence type="ECO:0000256" key="1">
    <source>
        <dbReference type="ARBA" id="ARBA00005695"/>
    </source>
</evidence>
<evidence type="ECO:0000256" key="4">
    <source>
        <dbReference type="SAM" id="MobiDB-lite"/>
    </source>
</evidence>
<dbReference type="GO" id="GO:1904680">
    <property type="term" value="F:peptide transmembrane transporter activity"/>
    <property type="evidence" value="ECO:0007669"/>
    <property type="project" value="TreeGrafter"/>
</dbReference>
<reference evidence="7 8" key="1">
    <citation type="submission" date="2015-05" db="EMBL/GenBank/DDBJ databases">
        <title>Comparison of genome.</title>
        <authorList>
            <person name="Zheng Z."/>
            <person name="Sun M."/>
        </authorList>
    </citation>
    <scope>NUCLEOTIDE SEQUENCE [LARGE SCALE GENOMIC DNA]</scope>
    <source>
        <strain evidence="7 8">G25-74</strain>
    </source>
</reference>
<feature type="signal peptide" evidence="5">
    <location>
        <begin position="1"/>
        <end position="20"/>
    </location>
</feature>
<keyword evidence="8" id="KW-1185">Reference proteome</keyword>
<accession>A0A177ZJ84</accession>
<evidence type="ECO:0000256" key="2">
    <source>
        <dbReference type="ARBA" id="ARBA00022448"/>
    </source>
</evidence>
<dbReference type="STRING" id="217031.ABB05_17610"/>
<dbReference type="Proteomes" id="UP000077881">
    <property type="component" value="Unassembled WGS sequence"/>
</dbReference>
<name>A0A177ZJ84_9BACI</name>
<dbReference type="GO" id="GO:0015833">
    <property type="term" value="P:peptide transport"/>
    <property type="evidence" value="ECO:0007669"/>
    <property type="project" value="TreeGrafter"/>
</dbReference>
<dbReference type="AlphaFoldDB" id="A0A177ZJ84"/>
<feature type="chain" id="PRO_5008081090" evidence="5">
    <location>
        <begin position="21"/>
        <end position="577"/>
    </location>
</feature>
<dbReference type="EMBL" id="LDJR01000058">
    <property type="protein sequence ID" value="OAK67865.1"/>
    <property type="molecule type" value="Genomic_DNA"/>
</dbReference>
<dbReference type="InterPro" id="IPR000914">
    <property type="entry name" value="SBP_5_dom"/>
</dbReference>
<dbReference type="PIRSF" id="PIRSF002741">
    <property type="entry name" value="MppA"/>
    <property type="match status" value="1"/>
</dbReference>
<organism evidence="7 8">
    <name type="scientific">Lederbergia galactosidilytica</name>
    <dbReference type="NCBI Taxonomy" id="217031"/>
    <lineage>
        <taxon>Bacteria</taxon>
        <taxon>Bacillati</taxon>
        <taxon>Bacillota</taxon>
        <taxon>Bacilli</taxon>
        <taxon>Bacillales</taxon>
        <taxon>Bacillaceae</taxon>
        <taxon>Lederbergia</taxon>
    </lineage>
</organism>
<evidence type="ECO:0000256" key="5">
    <source>
        <dbReference type="SAM" id="SignalP"/>
    </source>
</evidence>
<dbReference type="PATRIC" id="fig|217031.6.peg.3821"/>
<dbReference type="Gene3D" id="3.40.190.10">
    <property type="entry name" value="Periplasmic binding protein-like II"/>
    <property type="match status" value="1"/>
</dbReference>
<proteinExistence type="inferred from homology"/>
<dbReference type="PANTHER" id="PTHR30290:SF9">
    <property type="entry name" value="OLIGOPEPTIDE-BINDING PROTEIN APPA"/>
    <property type="match status" value="1"/>
</dbReference>
<dbReference type="RefSeq" id="WP_064468606.1">
    <property type="nucleotide sequence ID" value="NZ_LDJR01000058.1"/>
</dbReference>
<dbReference type="InterPro" id="IPR039424">
    <property type="entry name" value="SBP_5"/>
</dbReference>
<evidence type="ECO:0000256" key="3">
    <source>
        <dbReference type="ARBA" id="ARBA00022729"/>
    </source>
</evidence>
<feature type="region of interest" description="Disordered" evidence="4">
    <location>
        <begin position="27"/>
        <end position="55"/>
    </location>
</feature>
<dbReference type="PROSITE" id="PS51257">
    <property type="entry name" value="PROKAR_LIPOPROTEIN"/>
    <property type="match status" value="1"/>
</dbReference>
<dbReference type="OrthoDB" id="9796817at2"/>
<evidence type="ECO:0000313" key="8">
    <source>
        <dbReference type="Proteomes" id="UP000077881"/>
    </source>
</evidence>
<comment type="similarity">
    <text evidence="1">Belongs to the bacterial solute-binding protein 5 family.</text>
</comment>
<evidence type="ECO:0000313" key="7">
    <source>
        <dbReference type="EMBL" id="OAK67865.1"/>
    </source>
</evidence>
<dbReference type="InterPro" id="IPR030678">
    <property type="entry name" value="Peptide/Ni-bd"/>
</dbReference>
<keyword evidence="2" id="KW-0813">Transport</keyword>
<dbReference type="SUPFAM" id="SSF53850">
    <property type="entry name" value="Periplasmic binding protein-like II"/>
    <property type="match status" value="1"/>
</dbReference>
<evidence type="ECO:0000259" key="6">
    <source>
        <dbReference type="Pfam" id="PF00496"/>
    </source>
</evidence>